<dbReference type="WBParaSite" id="RSKR_0001140300.1">
    <property type="protein sequence ID" value="RSKR_0001140300.1"/>
    <property type="gene ID" value="RSKR_0001140300"/>
</dbReference>
<name>A0AC35UHE1_9BILA</name>
<evidence type="ECO:0000313" key="1">
    <source>
        <dbReference type="Proteomes" id="UP000095286"/>
    </source>
</evidence>
<reference evidence="2" key="1">
    <citation type="submission" date="2016-11" db="UniProtKB">
        <authorList>
            <consortium name="WormBaseParasite"/>
        </authorList>
    </citation>
    <scope>IDENTIFICATION</scope>
    <source>
        <strain evidence="2">KR3021</strain>
    </source>
</reference>
<accession>A0AC35UHE1</accession>
<protein>
    <submittedName>
        <fullName evidence="2">BPI2 domain-containing protein</fullName>
    </submittedName>
</protein>
<sequence length="146" mass="16504">MIRLQNQKAIMLLNVSLEIYRSEAVNNLTNEKPLSTAPIDDSVLSVSIHCEADLQLRINEKKLKGDINIRDSKAILKENKFSVLGQQTAELIVNMSLPFLEDALYAFLENGLDISEIIKIPSNNEVIVIQNGFIQIQTDLDFYKEV</sequence>
<organism evidence="1 2">
    <name type="scientific">Rhabditophanes sp. KR3021</name>
    <dbReference type="NCBI Taxonomy" id="114890"/>
    <lineage>
        <taxon>Eukaryota</taxon>
        <taxon>Metazoa</taxon>
        <taxon>Ecdysozoa</taxon>
        <taxon>Nematoda</taxon>
        <taxon>Chromadorea</taxon>
        <taxon>Rhabditida</taxon>
        <taxon>Tylenchina</taxon>
        <taxon>Panagrolaimomorpha</taxon>
        <taxon>Strongyloidoidea</taxon>
        <taxon>Alloionematidae</taxon>
        <taxon>Rhabditophanes</taxon>
    </lineage>
</organism>
<evidence type="ECO:0000313" key="2">
    <source>
        <dbReference type="WBParaSite" id="RSKR_0001140300.1"/>
    </source>
</evidence>
<dbReference type="Proteomes" id="UP000095286">
    <property type="component" value="Unplaced"/>
</dbReference>
<proteinExistence type="predicted"/>